<dbReference type="SMART" id="SM00052">
    <property type="entry name" value="EAL"/>
    <property type="match status" value="1"/>
</dbReference>
<dbReference type="SUPFAM" id="SSF141868">
    <property type="entry name" value="EAL domain-like"/>
    <property type="match status" value="1"/>
</dbReference>
<proteinExistence type="predicted"/>
<dbReference type="PANTHER" id="PTHR33121:SF70">
    <property type="entry name" value="SIGNALING PROTEIN YKOW"/>
    <property type="match status" value="1"/>
</dbReference>
<dbReference type="Gene3D" id="3.20.20.450">
    <property type="entry name" value="EAL domain"/>
    <property type="match status" value="1"/>
</dbReference>
<feature type="compositionally biased region" description="Basic residues" evidence="1">
    <location>
        <begin position="250"/>
        <end position="268"/>
    </location>
</feature>
<dbReference type="PROSITE" id="PS50883">
    <property type="entry name" value="EAL"/>
    <property type="match status" value="1"/>
</dbReference>
<protein>
    <recommendedName>
        <fullName evidence="2">EAL domain-containing protein</fullName>
    </recommendedName>
</protein>
<dbReference type="Pfam" id="PF01590">
    <property type="entry name" value="GAF"/>
    <property type="match status" value="1"/>
</dbReference>
<feature type="domain" description="EAL" evidence="2">
    <location>
        <begin position="82"/>
        <end position="330"/>
    </location>
</feature>
<gene>
    <name evidence="3" type="ORF">GCM10025868_31710</name>
</gene>
<evidence type="ECO:0000313" key="3">
    <source>
        <dbReference type="EMBL" id="GMA87921.1"/>
    </source>
</evidence>
<dbReference type="Pfam" id="PF00563">
    <property type="entry name" value="EAL"/>
    <property type="match status" value="1"/>
</dbReference>
<keyword evidence="4" id="KW-1185">Reference proteome</keyword>
<accession>A0ABQ6JMH6</accession>
<dbReference type="Proteomes" id="UP001157017">
    <property type="component" value="Unassembled WGS sequence"/>
</dbReference>
<dbReference type="InterPro" id="IPR003018">
    <property type="entry name" value="GAF"/>
</dbReference>
<dbReference type="CDD" id="cd01948">
    <property type="entry name" value="EAL"/>
    <property type="match status" value="1"/>
</dbReference>
<feature type="region of interest" description="Disordered" evidence="1">
    <location>
        <begin position="327"/>
        <end position="347"/>
    </location>
</feature>
<reference evidence="4" key="1">
    <citation type="journal article" date="2019" name="Int. J. Syst. Evol. Microbiol.">
        <title>The Global Catalogue of Microorganisms (GCM) 10K type strain sequencing project: providing services to taxonomists for standard genome sequencing and annotation.</title>
        <authorList>
            <consortium name="The Broad Institute Genomics Platform"/>
            <consortium name="The Broad Institute Genome Sequencing Center for Infectious Disease"/>
            <person name="Wu L."/>
            <person name="Ma J."/>
        </authorList>
    </citation>
    <scope>NUCLEOTIDE SEQUENCE [LARGE SCALE GENOMIC DNA]</scope>
    <source>
        <strain evidence="4">NBRC 108730</strain>
    </source>
</reference>
<dbReference type="EMBL" id="BSUZ01000001">
    <property type="protein sequence ID" value="GMA87921.1"/>
    <property type="molecule type" value="Genomic_DNA"/>
</dbReference>
<evidence type="ECO:0000313" key="4">
    <source>
        <dbReference type="Proteomes" id="UP001157017"/>
    </source>
</evidence>
<name>A0ABQ6JMH6_9ACTN</name>
<dbReference type="SUPFAM" id="SSF55781">
    <property type="entry name" value="GAF domain-like"/>
    <property type="match status" value="1"/>
</dbReference>
<sequence>MVPDARHHPVSAPLPITERMGIGSYVGVPLHGPGGTVTGMLCALGRTADPRLDEQAPRFLAMLAAILSERMSAPDAVRRRRARERAESVEDVLDAGGPAIVHQPLVRLPDRAVRGFEALARFDSPAFVSPAHAFAVAAQTGHGVEPGGVGRARRDGHAAAAGQGQTLTVNLSAEALADGRVVDLVLQRGAQAAASGRLLAVEVTEHTVVDDYPALRAVRERLRAAGLAVYVDDAGAGYASLHHVLEPAPRRHQGRHRPGAARRHRPRAGRADPVAGGVRAGDPGRGAGRGRRDGGRARGAGRPRGHLRAGLLLRPPRPAAGRALAGRVAPGERPARSGAIHLNGARSPASRSVLAGARWAHAVIVTVGCGRVTVGDWRGPVPSGAGGAAR</sequence>
<dbReference type="InterPro" id="IPR035919">
    <property type="entry name" value="EAL_sf"/>
</dbReference>
<dbReference type="InterPro" id="IPR001633">
    <property type="entry name" value="EAL_dom"/>
</dbReference>
<evidence type="ECO:0000259" key="2">
    <source>
        <dbReference type="PROSITE" id="PS50883"/>
    </source>
</evidence>
<dbReference type="PANTHER" id="PTHR33121">
    <property type="entry name" value="CYCLIC DI-GMP PHOSPHODIESTERASE PDEF"/>
    <property type="match status" value="1"/>
</dbReference>
<feature type="compositionally biased region" description="Low complexity" evidence="1">
    <location>
        <begin position="271"/>
        <end position="281"/>
    </location>
</feature>
<comment type="caution">
    <text evidence="3">The sequence shown here is derived from an EMBL/GenBank/DDBJ whole genome shotgun (WGS) entry which is preliminary data.</text>
</comment>
<dbReference type="InterPro" id="IPR050706">
    <property type="entry name" value="Cyclic-di-GMP_PDE-like"/>
</dbReference>
<evidence type="ECO:0000256" key="1">
    <source>
        <dbReference type="SAM" id="MobiDB-lite"/>
    </source>
</evidence>
<organism evidence="3 4">
    <name type="scientific">Angustibacter aerolatus</name>
    <dbReference type="NCBI Taxonomy" id="1162965"/>
    <lineage>
        <taxon>Bacteria</taxon>
        <taxon>Bacillati</taxon>
        <taxon>Actinomycetota</taxon>
        <taxon>Actinomycetes</taxon>
        <taxon>Kineosporiales</taxon>
        <taxon>Kineosporiaceae</taxon>
    </lineage>
</organism>
<feature type="region of interest" description="Disordered" evidence="1">
    <location>
        <begin position="249"/>
        <end position="308"/>
    </location>
</feature>